<dbReference type="InterPro" id="IPR000210">
    <property type="entry name" value="BTB/POZ_dom"/>
</dbReference>
<dbReference type="PROSITE" id="PS50097">
    <property type="entry name" value="BTB"/>
    <property type="match status" value="1"/>
</dbReference>
<gene>
    <name evidence="2" type="ORF">M0812_03265</name>
</gene>
<feature type="domain" description="BTB" evidence="1">
    <location>
        <begin position="121"/>
        <end position="187"/>
    </location>
</feature>
<dbReference type="Gene3D" id="3.30.710.10">
    <property type="entry name" value="Potassium Channel Kv1.1, Chain A"/>
    <property type="match status" value="1"/>
</dbReference>
<dbReference type="EMBL" id="JANTQA010000008">
    <property type="protein sequence ID" value="KAJ3451516.1"/>
    <property type="molecule type" value="Genomic_DNA"/>
</dbReference>
<dbReference type="Pfam" id="PF00651">
    <property type="entry name" value="BTB"/>
    <property type="match status" value="1"/>
</dbReference>
<name>A0AAV8AB55_9EUKA</name>
<evidence type="ECO:0000313" key="3">
    <source>
        <dbReference type="Proteomes" id="UP001146793"/>
    </source>
</evidence>
<accession>A0AAV8AB55</accession>
<protein>
    <submittedName>
        <fullName evidence="2">Pep-cterm sorting domain-containing protein</fullName>
    </submittedName>
</protein>
<organism evidence="2 3">
    <name type="scientific">Anaeramoeba flamelloides</name>
    <dbReference type="NCBI Taxonomy" id="1746091"/>
    <lineage>
        <taxon>Eukaryota</taxon>
        <taxon>Metamonada</taxon>
        <taxon>Anaeramoebidae</taxon>
        <taxon>Anaeramoeba</taxon>
    </lineage>
</organism>
<evidence type="ECO:0000259" key="1">
    <source>
        <dbReference type="PROSITE" id="PS50097"/>
    </source>
</evidence>
<proteinExistence type="predicted"/>
<dbReference type="SUPFAM" id="SSF54695">
    <property type="entry name" value="POZ domain"/>
    <property type="match status" value="1"/>
</dbReference>
<dbReference type="InterPro" id="IPR011333">
    <property type="entry name" value="SKP1/BTB/POZ_sf"/>
</dbReference>
<evidence type="ECO:0000313" key="2">
    <source>
        <dbReference type="EMBL" id="KAJ3451516.1"/>
    </source>
</evidence>
<dbReference type="Proteomes" id="UP001146793">
    <property type="component" value="Unassembled WGS sequence"/>
</dbReference>
<dbReference type="AlphaFoldDB" id="A0AAV8AB55"/>
<dbReference type="SMART" id="SM00225">
    <property type="entry name" value="BTB"/>
    <property type="match status" value="1"/>
</dbReference>
<dbReference type="CDD" id="cd18186">
    <property type="entry name" value="BTB_POZ_ZBTB_KLHL-like"/>
    <property type="match status" value="1"/>
</dbReference>
<comment type="caution">
    <text evidence="2">The sequence shown here is derived from an EMBL/GenBank/DDBJ whole genome shotgun (WGS) entry which is preliminary data.</text>
</comment>
<sequence>MNSSKYQKFAKEIEKTFLNFDKDFQKLYESGQFYDFCYHGLNAHTLYLETLTRLSIEKIKDIFDNFDPKVCQKFINYIYAIPTPEFTTKEEKLILKSFDHPQLFYNFTNRISTLYNSSHSKDFSIIVQGKHFYIHKFILQARSSLFSVFFQSMNSEITQVKNYSECSSYTMYHLIYFMYHDRLNLEEILNLKKKDRFKLMNELANAIEFYQLSQNSMLWYYVDTYGNPDEELKAPLVIEFI</sequence>
<reference evidence="2" key="1">
    <citation type="submission" date="2022-08" db="EMBL/GenBank/DDBJ databases">
        <title>Novel sulphate-reducing endosymbionts in the free-living metamonad Anaeramoeba.</title>
        <authorList>
            <person name="Jerlstrom-Hultqvist J."/>
            <person name="Cepicka I."/>
            <person name="Gallot-Lavallee L."/>
            <person name="Salas-Leiva D."/>
            <person name="Curtis B.A."/>
            <person name="Zahonova K."/>
            <person name="Pipaliya S."/>
            <person name="Dacks J."/>
            <person name="Roger A.J."/>
        </authorList>
    </citation>
    <scope>NUCLEOTIDE SEQUENCE</scope>
    <source>
        <strain evidence="2">Busselton2</strain>
    </source>
</reference>